<evidence type="ECO:0000256" key="1">
    <source>
        <dbReference type="SAM" id="MobiDB-lite"/>
    </source>
</evidence>
<gene>
    <name evidence="3" type="ORF">MTR67_047942</name>
</gene>
<reference evidence="3" key="1">
    <citation type="submission" date="2023-08" db="EMBL/GenBank/DDBJ databases">
        <title>A de novo genome assembly of Solanum verrucosum Schlechtendal, a Mexican diploid species geographically isolated from the other diploid A-genome species in potato relatives.</title>
        <authorList>
            <person name="Hosaka K."/>
        </authorList>
    </citation>
    <scope>NUCLEOTIDE SEQUENCE</scope>
    <source>
        <tissue evidence="3">Young leaves</tissue>
    </source>
</reference>
<sequence>MIQNYTFWYHHGERIGETEESDSESEDDENEIGEDDEEDEIHEILTDLHPAFNIENMNTGGDDIPEEEPNPEAKRFYSLLKEYDQPLYKGSKLSKLSTLVKLLHIKSIGRWSNDSFNMLLKMLKNDLLPDESNLPDSYYEARKLIRSLGLSYDKIDACKNDCMLYWKNDKLVDSCKICGASRWKEDKNSGETRLRKGKKIPHKILRYFPLKTRLQRLFMCSKTSSLMKWHHENKASDGIMRHPVDSKAWKKFDELHQSFAMEPRNVRLGLASDGFQPFGCSRTPYSIWPVVLIPYNLPPWLCMKQEKFILSMLIPGPGSPGDAIDVYLQPLIDELNELWKIGVVTFVASIKQNFTLHAALLWTINDFPAYANLSGWSTKGKLACPCCNKETISIRLNNGQKQCYMGHRRFLPLNHKWRKDKKSFDGTTEWRLPPNTLSGDDILDQVADLDGLPLTNDPKKKIKVSHEKRDVMHIEKNICDNILGTILNIKGKTKDTLSSRLDLQEMNIRKELHPKENGDKEFSQVPGDSSQKNSDRQFISWFKEKIAGLYEHDNSKKMEDLLTLSRGPMKYVTSFKGYIINGYRFHVQDYDNGLRTQNCGIVVAGETDEEDRIIDYYGELTEILELQFIGERRLVLFRCMWYDVYDKERGVKMDEYDFVSINPQRFLKTDEPFVLANQASQVFYARDHSNKGWNVVRKFMPRDSFDDMQKNDNDSEDLHDSIERKRKRTHTEKEIGQNFTSTGSVKGSIVVQGTSIGKSKGCSAAYSDRNELASDKNNMQPGLDLIEDETSFPHENLDELQETARKKEIRQNITSMGSIKRSIVVQETSIGKSKGSSAAYSDRNELASDKNLMQPCLDQIEDETSFPHENLDAMQETARSKPAKENGQNFTYVCSSKESNVVQRMSIGKSKNELAHNKNLMQPGFDPIKVDTLFSHDDLENVVAQKTNVVPPYFDGIESDTSFPHDNLEVMQD</sequence>
<evidence type="ECO:0000313" key="4">
    <source>
        <dbReference type="Proteomes" id="UP001234989"/>
    </source>
</evidence>
<feature type="domain" description="DUF4216" evidence="2">
    <location>
        <begin position="624"/>
        <end position="696"/>
    </location>
</feature>
<dbReference type="Pfam" id="PF02992">
    <property type="entry name" value="Transposase_21"/>
    <property type="match status" value="1"/>
</dbReference>
<feature type="region of interest" description="Disordered" evidence="1">
    <location>
        <begin position="704"/>
        <end position="740"/>
    </location>
</feature>
<feature type="non-terminal residue" evidence="3">
    <location>
        <position position="973"/>
    </location>
</feature>
<organism evidence="3 4">
    <name type="scientific">Solanum verrucosum</name>
    <dbReference type="NCBI Taxonomy" id="315347"/>
    <lineage>
        <taxon>Eukaryota</taxon>
        <taxon>Viridiplantae</taxon>
        <taxon>Streptophyta</taxon>
        <taxon>Embryophyta</taxon>
        <taxon>Tracheophyta</taxon>
        <taxon>Spermatophyta</taxon>
        <taxon>Magnoliopsida</taxon>
        <taxon>eudicotyledons</taxon>
        <taxon>Gunneridae</taxon>
        <taxon>Pentapetalae</taxon>
        <taxon>asterids</taxon>
        <taxon>lamiids</taxon>
        <taxon>Solanales</taxon>
        <taxon>Solanaceae</taxon>
        <taxon>Solanoideae</taxon>
        <taxon>Solaneae</taxon>
        <taxon>Solanum</taxon>
    </lineage>
</organism>
<dbReference type="InterPro" id="IPR025312">
    <property type="entry name" value="DUF4216"/>
</dbReference>
<dbReference type="AlphaFoldDB" id="A0AAF0ZW23"/>
<dbReference type="EMBL" id="CP133622">
    <property type="protein sequence ID" value="WMV54557.1"/>
    <property type="molecule type" value="Genomic_DNA"/>
</dbReference>
<feature type="compositionally biased region" description="Basic and acidic residues" evidence="1">
    <location>
        <begin position="704"/>
        <end position="723"/>
    </location>
</feature>
<dbReference type="PANTHER" id="PTHR10775:SF158">
    <property type="entry name" value="TNP2-LIKE TRANSPOSON PROTEIN"/>
    <property type="match status" value="1"/>
</dbReference>
<evidence type="ECO:0000313" key="3">
    <source>
        <dbReference type="EMBL" id="WMV54557.1"/>
    </source>
</evidence>
<dbReference type="InterPro" id="IPR004242">
    <property type="entry name" value="Transposase_21"/>
</dbReference>
<dbReference type="Proteomes" id="UP001234989">
    <property type="component" value="Chromosome 11"/>
</dbReference>
<feature type="compositionally biased region" description="Basic and acidic residues" evidence="1">
    <location>
        <begin position="513"/>
        <end position="522"/>
    </location>
</feature>
<evidence type="ECO:0000259" key="2">
    <source>
        <dbReference type="Pfam" id="PF13952"/>
    </source>
</evidence>
<accession>A0AAF0ZW23</accession>
<dbReference type="Pfam" id="PF13952">
    <property type="entry name" value="DUF4216"/>
    <property type="match status" value="1"/>
</dbReference>
<keyword evidence="4" id="KW-1185">Reference proteome</keyword>
<feature type="region of interest" description="Disordered" evidence="1">
    <location>
        <begin position="13"/>
        <end position="39"/>
    </location>
</feature>
<feature type="region of interest" description="Disordered" evidence="1">
    <location>
        <begin position="513"/>
        <end position="533"/>
    </location>
</feature>
<feature type="compositionally biased region" description="Acidic residues" evidence="1">
    <location>
        <begin position="18"/>
        <end position="39"/>
    </location>
</feature>
<proteinExistence type="predicted"/>
<dbReference type="PANTHER" id="PTHR10775">
    <property type="entry name" value="OS08G0208400 PROTEIN"/>
    <property type="match status" value="1"/>
</dbReference>
<protein>
    <recommendedName>
        <fullName evidence="2">DUF4216 domain-containing protein</fullName>
    </recommendedName>
</protein>
<name>A0AAF0ZW23_SOLVR</name>